<dbReference type="GO" id="GO:0042373">
    <property type="term" value="P:vitamin K metabolic process"/>
    <property type="evidence" value="ECO:0007669"/>
    <property type="project" value="InterPro"/>
</dbReference>
<reference evidence="14 15" key="1">
    <citation type="submission" date="2019-10" db="EMBL/GenBank/DDBJ databases">
        <title>Assembly and Annotation for the nematode Trichostrongylus colubriformis.</title>
        <authorList>
            <person name="Martin J."/>
        </authorList>
    </citation>
    <scope>NUCLEOTIDE SEQUENCE [LARGE SCALE GENOMIC DNA]</scope>
    <source>
        <strain evidence="14">G859</strain>
        <tissue evidence="14">Whole worm</tissue>
    </source>
</reference>
<dbReference type="InterPro" id="IPR038354">
    <property type="entry name" value="VKOR_sf"/>
</dbReference>
<sequence length="175" mass="19213">MAITASQWANEATVATRRALYALLAGLIISMYGLYAEIRFEMDHEYSAMCDVSSLVSCTRVMTSKYGSGFGIVGPLLGEDSPLNQRNALYGVIGYATLALIQFSHTQCSASISLVAAILMNIMSLYLLTILIKLRAVCLVCVAIYTVNAVFLYFTAKRCRALSEVTKINNNKKRK</sequence>
<evidence type="ECO:0000256" key="11">
    <source>
        <dbReference type="ARBA" id="ARBA00023284"/>
    </source>
</evidence>
<dbReference type="AlphaFoldDB" id="A0AAN8ILT6"/>
<dbReference type="GO" id="GO:0047057">
    <property type="term" value="F:vitamin-K-epoxide reductase (warfarin-sensitive) activity"/>
    <property type="evidence" value="ECO:0007669"/>
    <property type="project" value="UniProtKB-EC"/>
</dbReference>
<evidence type="ECO:0000256" key="1">
    <source>
        <dbReference type="ARBA" id="ARBA00004477"/>
    </source>
</evidence>
<dbReference type="GO" id="GO:0005789">
    <property type="term" value="C:endoplasmic reticulum membrane"/>
    <property type="evidence" value="ECO:0007669"/>
    <property type="project" value="UniProtKB-SubCell"/>
</dbReference>
<organism evidence="14 15">
    <name type="scientific">Trichostrongylus colubriformis</name>
    <name type="common">Black scour worm</name>
    <dbReference type="NCBI Taxonomy" id="6319"/>
    <lineage>
        <taxon>Eukaryota</taxon>
        <taxon>Metazoa</taxon>
        <taxon>Ecdysozoa</taxon>
        <taxon>Nematoda</taxon>
        <taxon>Chromadorea</taxon>
        <taxon>Rhabditida</taxon>
        <taxon>Rhabditina</taxon>
        <taxon>Rhabditomorpha</taxon>
        <taxon>Strongyloidea</taxon>
        <taxon>Trichostrongylidae</taxon>
        <taxon>Trichostrongylus</taxon>
    </lineage>
</organism>
<evidence type="ECO:0000313" key="15">
    <source>
        <dbReference type="Proteomes" id="UP001331761"/>
    </source>
</evidence>
<dbReference type="CDD" id="cd12917">
    <property type="entry name" value="VKOR_euk"/>
    <property type="match status" value="1"/>
</dbReference>
<evidence type="ECO:0000313" key="14">
    <source>
        <dbReference type="EMBL" id="KAK5978271.1"/>
    </source>
</evidence>
<dbReference type="Gene3D" id="1.20.1440.130">
    <property type="entry name" value="VKOR domain"/>
    <property type="match status" value="1"/>
</dbReference>
<gene>
    <name evidence="14" type="ORF">GCK32_004256</name>
</gene>
<keyword evidence="6" id="KW-0256">Endoplasmic reticulum</keyword>
<accession>A0AAN8ILT6</accession>
<keyword evidence="8" id="KW-0560">Oxidoreductase</keyword>
<dbReference type="InterPro" id="IPR012932">
    <property type="entry name" value="VKOR"/>
</dbReference>
<evidence type="ECO:0000256" key="6">
    <source>
        <dbReference type="ARBA" id="ARBA00022824"/>
    </source>
</evidence>
<protein>
    <recommendedName>
        <fullName evidence="3">vitamin-K-epoxide reductase (warfarin-sensitive)</fullName>
        <ecNumber evidence="3">1.17.4.4</ecNumber>
    </recommendedName>
</protein>
<evidence type="ECO:0000256" key="7">
    <source>
        <dbReference type="ARBA" id="ARBA00022989"/>
    </source>
</evidence>
<keyword evidence="10" id="KW-1015">Disulfide bond</keyword>
<dbReference type="PANTHER" id="PTHR14519:SF8">
    <property type="entry name" value="VITAMIN K EPOXIDE REDUCTASE COMPLEX SUBUNIT 1"/>
    <property type="match status" value="1"/>
</dbReference>
<feature type="transmembrane region" description="Helical" evidence="12">
    <location>
        <begin position="136"/>
        <end position="156"/>
    </location>
</feature>
<evidence type="ECO:0000256" key="5">
    <source>
        <dbReference type="ARBA" id="ARBA00022719"/>
    </source>
</evidence>
<evidence type="ECO:0000256" key="3">
    <source>
        <dbReference type="ARBA" id="ARBA00012278"/>
    </source>
</evidence>
<keyword evidence="11" id="KW-0676">Redox-active center</keyword>
<feature type="transmembrane region" description="Helical" evidence="12">
    <location>
        <begin position="87"/>
        <end position="104"/>
    </location>
</feature>
<evidence type="ECO:0000256" key="9">
    <source>
        <dbReference type="ARBA" id="ARBA00023136"/>
    </source>
</evidence>
<dbReference type="PANTHER" id="PTHR14519">
    <property type="entry name" value="VITAMIN K EPOXIDE REDUCTASE COMPLEX, SUBUNIT 1"/>
    <property type="match status" value="1"/>
</dbReference>
<comment type="subcellular location">
    <subcellularLocation>
        <location evidence="1">Endoplasmic reticulum membrane</location>
        <topology evidence="1">Multi-pass membrane protein</topology>
    </subcellularLocation>
</comment>
<comment type="similarity">
    <text evidence="2">Belongs to the VKOR family.</text>
</comment>
<name>A0AAN8ILT6_TRICO</name>
<comment type="caution">
    <text evidence="14">The sequence shown here is derived from an EMBL/GenBank/DDBJ whole genome shotgun (WGS) entry which is preliminary data.</text>
</comment>
<dbReference type="Pfam" id="PF07884">
    <property type="entry name" value="VKOR"/>
    <property type="match status" value="1"/>
</dbReference>
<evidence type="ECO:0000256" key="2">
    <source>
        <dbReference type="ARBA" id="ARBA00006214"/>
    </source>
</evidence>
<dbReference type="EMBL" id="WIXE01009626">
    <property type="protein sequence ID" value="KAK5978271.1"/>
    <property type="molecule type" value="Genomic_DNA"/>
</dbReference>
<keyword evidence="15" id="KW-1185">Reference proteome</keyword>
<dbReference type="SMART" id="SM00756">
    <property type="entry name" value="VKc"/>
    <property type="match status" value="1"/>
</dbReference>
<evidence type="ECO:0000256" key="10">
    <source>
        <dbReference type="ARBA" id="ARBA00023157"/>
    </source>
</evidence>
<feature type="transmembrane region" description="Helical" evidence="12">
    <location>
        <begin position="20"/>
        <end position="38"/>
    </location>
</feature>
<keyword evidence="7 12" id="KW-1133">Transmembrane helix</keyword>
<feature type="domain" description="Vitamin K epoxide reductase" evidence="13">
    <location>
        <begin position="12"/>
        <end position="159"/>
    </location>
</feature>
<feature type="transmembrane region" description="Helical" evidence="12">
    <location>
        <begin position="110"/>
        <end position="129"/>
    </location>
</feature>
<evidence type="ECO:0000256" key="12">
    <source>
        <dbReference type="SAM" id="Phobius"/>
    </source>
</evidence>
<proteinExistence type="inferred from homology"/>
<keyword evidence="9 12" id="KW-0472">Membrane</keyword>
<dbReference type="Proteomes" id="UP001331761">
    <property type="component" value="Unassembled WGS sequence"/>
</dbReference>
<keyword evidence="4 12" id="KW-0812">Transmembrane</keyword>
<dbReference type="GO" id="GO:0048038">
    <property type="term" value="F:quinone binding"/>
    <property type="evidence" value="ECO:0007669"/>
    <property type="project" value="UniProtKB-KW"/>
</dbReference>
<evidence type="ECO:0000256" key="4">
    <source>
        <dbReference type="ARBA" id="ARBA00022692"/>
    </source>
</evidence>
<dbReference type="InterPro" id="IPR042406">
    <property type="entry name" value="VKORC1/VKORC1L1"/>
</dbReference>
<dbReference type="EC" id="1.17.4.4" evidence="3"/>
<keyword evidence="5" id="KW-0874">Quinone</keyword>
<evidence type="ECO:0000259" key="13">
    <source>
        <dbReference type="SMART" id="SM00756"/>
    </source>
</evidence>
<evidence type="ECO:0000256" key="8">
    <source>
        <dbReference type="ARBA" id="ARBA00023002"/>
    </source>
</evidence>